<accession>A0A6N9HBS0</accession>
<comment type="caution">
    <text evidence="1">The sequence shown here is derived from an EMBL/GenBank/DDBJ whole genome shotgun (WGS) entry which is preliminary data.</text>
</comment>
<evidence type="ECO:0008006" key="3">
    <source>
        <dbReference type="Google" id="ProtNLM"/>
    </source>
</evidence>
<name>A0A6N9HBS0_9MICO</name>
<organism evidence="1 2">
    <name type="scientific">Brevibacterium rongguiense</name>
    <dbReference type="NCBI Taxonomy" id="2695267"/>
    <lineage>
        <taxon>Bacteria</taxon>
        <taxon>Bacillati</taxon>
        <taxon>Actinomycetota</taxon>
        <taxon>Actinomycetes</taxon>
        <taxon>Micrococcales</taxon>
        <taxon>Brevibacteriaceae</taxon>
        <taxon>Brevibacterium</taxon>
    </lineage>
</organism>
<keyword evidence="2" id="KW-1185">Reference proteome</keyword>
<reference evidence="1 2" key="1">
    <citation type="submission" date="2020-01" db="EMBL/GenBank/DDBJ databases">
        <authorList>
            <person name="Deng T."/>
        </authorList>
    </citation>
    <scope>NUCLEOTIDE SEQUENCE [LARGE SCALE GENOMIC DNA]</scope>
    <source>
        <strain evidence="1 2">5221</strain>
    </source>
</reference>
<dbReference type="EMBL" id="WWEQ01000094">
    <property type="protein sequence ID" value="MYM20904.1"/>
    <property type="molecule type" value="Genomic_DNA"/>
</dbReference>
<dbReference type="AlphaFoldDB" id="A0A6N9HBS0"/>
<protein>
    <recommendedName>
        <fullName evidence="3">VWA domain-containing protein</fullName>
    </recommendedName>
</protein>
<dbReference type="RefSeq" id="WP_160954307.1">
    <property type="nucleotide sequence ID" value="NZ_WWEQ01000094.1"/>
</dbReference>
<evidence type="ECO:0000313" key="2">
    <source>
        <dbReference type="Proteomes" id="UP000469215"/>
    </source>
</evidence>
<evidence type="ECO:0000313" key="1">
    <source>
        <dbReference type="EMBL" id="MYM20904.1"/>
    </source>
</evidence>
<proteinExistence type="predicted"/>
<gene>
    <name evidence="1" type="ORF">GSY69_13275</name>
</gene>
<sequence length="345" mass="35181">MTVYMLNRGARQRVRRGRLTFNVALPVPTAQVWVRTSGGEPVEVREPVPGRVIVPHVEDSLEVGVTNRGAEFPAGSVIHFSVRAEADGQPEPDDIQLGEGIDVSGAESALLLRAVLDGEHAVLELPELPSAQADLSELAAAARVETRRALGGLAAGGAARSLVIAVDASASGRRIEPARLRDALRVLTGFASVVSENREVSAVLLDHRPAAVGFGELAELPEAVRTALAAAPLRSAFAAGAPELARHLPGDAAILLVTDAPPCGLGAADGPARHVVGVAARRAWECDAAGARLPAGSTVIDADELAGRGAAQPAAVLADIIASLLEGIGAGRAAASSAGSQGVRP</sequence>
<dbReference type="Proteomes" id="UP000469215">
    <property type="component" value="Unassembled WGS sequence"/>
</dbReference>